<reference evidence="1" key="2">
    <citation type="submission" date="2021-09" db="EMBL/GenBank/DDBJ databases">
        <authorList>
            <person name="Gilroy R."/>
        </authorList>
    </citation>
    <scope>NUCLEOTIDE SEQUENCE</scope>
    <source>
        <strain evidence="1">CHK121-7720</strain>
    </source>
</reference>
<sequence length="127" mass="14817">MKKGFFSHQLCYRRSLLNKHILYLTEDNRVDHILPFQREVSLTTFCEGVLFVVAPTFETEKDEFCHTLSEQLAKNCLLTVGEAIIRNPVYLRHMADDVEPCNLYTITSINWATARLRDDRLDLVKVI</sequence>
<protein>
    <submittedName>
        <fullName evidence="1">Uncharacterized protein</fullName>
    </submittedName>
</protein>
<proteinExistence type="predicted"/>
<dbReference type="EMBL" id="DYUD01000018">
    <property type="protein sequence ID" value="HJG89004.1"/>
    <property type="molecule type" value="Genomic_DNA"/>
</dbReference>
<accession>A0A921SV39</accession>
<reference evidence="1" key="1">
    <citation type="journal article" date="2021" name="PeerJ">
        <title>Extensive microbial diversity within the chicken gut microbiome revealed by metagenomics and culture.</title>
        <authorList>
            <person name="Gilroy R."/>
            <person name="Ravi A."/>
            <person name="Getino M."/>
            <person name="Pursley I."/>
            <person name="Horton D.L."/>
            <person name="Alikhan N.F."/>
            <person name="Baker D."/>
            <person name="Gharbi K."/>
            <person name="Hall N."/>
            <person name="Watson M."/>
            <person name="Adriaenssens E.M."/>
            <person name="Foster-Nyarko E."/>
            <person name="Jarju S."/>
            <person name="Secka A."/>
            <person name="Antonio M."/>
            <person name="Oren A."/>
            <person name="Chaudhuri R.R."/>
            <person name="La Ragione R."/>
            <person name="Hildebrand F."/>
            <person name="Pallen M.J."/>
        </authorList>
    </citation>
    <scope>NUCLEOTIDE SEQUENCE</scope>
    <source>
        <strain evidence="1">CHK121-7720</strain>
    </source>
</reference>
<evidence type="ECO:0000313" key="2">
    <source>
        <dbReference type="Proteomes" id="UP000757103"/>
    </source>
</evidence>
<name>A0A921SV39_9BACT</name>
<dbReference type="Proteomes" id="UP000757103">
    <property type="component" value="Unassembled WGS sequence"/>
</dbReference>
<dbReference type="RefSeq" id="WP_273306047.1">
    <property type="nucleotide sequence ID" value="NZ_CALUJX010000002.1"/>
</dbReference>
<dbReference type="AlphaFoldDB" id="A0A921SV39"/>
<gene>
    <name evidence="1" type="ORF">K8U91_05975</name>
</gene>
<comment type="caution">
    <text evidence="1">The sequence shown here is derived from an EMBL/GenBank/DDBJ whole genome shotgun (WGS) entry which is preliminary data.</text>
</comment>
<organism evidence="1 2">
    <name type="scientific">Barnesiella viscericola</name>
    <dbReference type="NCBI Taxonomy" id="397865"/>
    <lineage>
        <taxon>Bacteria</taxon>
        <taxon>Pseudomonadati</taxon>
        <taxon>Bacteroidota</taxon>
        <taxon>Bacteroidia</taxon>
        <taxon>Bacteroidales</taxon>
        <taxon>Barnesiellaceae</taxon>
        <taxon>Barnesiella</taxon>
    </lineage>
</organism>
<evidence type="ECO:0000313" key="1">
    <source>
        <dbReference type="EMBL" id="HJG89004.1"/>
    </source>
</evidence>